<proteinExistence type="predicted"/>
<dbReference type="InterPro" id="IPR003848">
    <property type="entry name" value="DUF218"/>
</dbReference>
<dbReference type="PANTHER" id="PTHR30336:SF4">
    <property type="entry name" value="ENVELOPE BIOGENESIS FACTOR ELYC"/>
    <property type="match status" value="1"/>
</dbReference>
<gene>
    <name evidence="2" type="ORF">DDZ18_13055</name>
</gene>
<dbReference type="RefSeq" id="WP_109253848.1">
    <property type="nucleotide sequence ID" value="NZ_QEXV01000007.1"/>
</dbReference>
<dbReference type="GO" id="GO:0005886">
    <property type="term" value="C:plasma membrane"/>
    <property type="evidence" value="ECO:0007669"/>
    <property type="project" value="TreeGrafter"/>
</dbReference>
<dbReference type="InterPro" id="IPR051599">
    <property type="entry name" value="Cell_Envelope_Assoc"/>
</dbReference>
<keyword evidence="3" id="KW-1185">Reference proteome</keyword>
<dbReference type="CDD" id="cd06259">
    <property type="entry name" value="YdcF-like"/>
    <property type="match status" value="1"/>
</dbReference>
<dbReference type="Pfam" id="PF02698">
    <property type="entry name" value="DUF218"/>
    <property type="match status" value="1"/>
</dbReference>
<evidence type="ECO:0000313" key="3">
    <source>
        <dbReference type="Proteomes" id="UP000245168"/>
    </source>
</evidence>
<accession>A0A2U2BQR9</accession>
<dbReference type="GO" id="GO:0000270">
    <property type="term" value="P:peptidoglycan metabolic process"/>
    <property type="evidence" value="ECO:0007669"/>
    <property type="project" value="TreeGrafter"/>
</dbReference>
<organism evidence="2 3">
    <name type="scientific">Marinicauda salina</name>
    <dbReference type="NCBI Taxonomy" id="2135793"/>
    <lineage>
        <taxon>Bacteria</taxon>
        <taxon>Pseudomonadati</taxon>
        <taxon>Pseudomonadota</taxon>
        <taxon>Alphaproteobacteria</taxon>
        <taxon>Maricaulales</taxon>
        <taxon>Maricaulaceae</taxon>
        <taxon>Marinicauda</taxon>
    </lineage>
</organism>
<dbReference type="PANTHER" id="PTHR30336">
    <property type="entry name" value="INNER MEMBRANE PROTEIN, PROBABLE PERMEASE"/>
    <property type="match status" value="1"/>
</dbReference>
<sequence>MNERALGMLRLAAFAVTAGLVIGFALFVREATTHGPSSSARGDAIVALTGGEDRVATAVGLLESGRGERLLISGAHPDSAADAVRAAVGGSPALFECCVDFDTAATDTLSNAAQTARWARSHDYGRLVVVTSDYHMPRALLELHAAMPEAELVAYAVRGPAPWSDARAARRWVQEFFKYAAVYARVGGRRASPQPAGR</sequence>
<dbReference type="Proteomes" id="UP000245168">
    <property type="component" value="Unassembled WGS sequence"/>
</dbReference>
<feature type="domain" description="DUF218" evidence="1">
    <location>
        <begin position="43"/>
        <end position="162"/>
    </location>
</feature>
<dbReference type="GO" id="GO:0043164">
    <property type="term" value="P:Gram-negative-bacterium-type cell wall biogenesis"/>
    <property type="evidence" value="ECO:0007669"/>
    <property type="project" value="TreeGrafter"/>
</dbReference>
<comment type="caution">
    <text evidence="2">The sequence shown here is derived from an EMBL/GenBank/DDBJ whole genome shotgun (WGS) entry which is preliminary data.</text>
</comment>
<evidence type="ECO:0000313" key="2">
    <source>
        <dbReference type="EMBL" id="PWE16346.1"/>
    </source>
</evidence>
<name>A0A2U2BQR9_9PROT</name>
<protein>
    <submittedName>
        <fullName evidence="2">YdcF family protein</fullName>
    </submittedName>
</protein>
<dbReference type="AlphaFoldDB" id="A0A2U2BQR9"/>
<reference evidence="3" key="1">
    <citation type="submission" date="2018-05" db="EMBL/GenBank/DDBJ databases">
        <authorList>
            <person name="Liu B.-T."/>
        </authorList>
    </citation>
    <scope>NUCLEOTIDE SEQUENCE [LARGE SCALE GENOMIC DNA]</scope>
    <source>
        <strain evidence="3">WD6-1</strain>
    </source>
</reference>
<dbReference type="OrthoDB" id="9812311at2"/>
<evidence type="ECO:0000259" key="1">
    <source>
        <dbReference type="Pfam" id="PF02698"/>
    </source>
</evidence>
<dbReference type="EMBL" id="QEXV01000007">
    <property type="protein sequence ID" value="PWE16346.1"/>
    <property type="molecule type" value="Genomic_DNA"/>
</dbReference>